<dbReference type="GO" id="GO:0005886">
    <property type="term" value="C:plasma membrane"/>
    <property type="evidence" value="ECO:0007669"/>
    <property type="project" value="UniProtKB-SubCell"/>
</dbReference>
<keyword evidence="5 9" id="KW-0812">Transmembrane</keyword>
<accession>A0A1N7MF65</accession>
<evidence type="ECO:0000256" key="5">
    <source>
        <dbReference type="ARBA" id="ARBA00022692"/>
    </source>
</evidence>
<dbReference type="Proteomes" id="UP000185639">
    <property type="component" value="Unassembled WGS sequence"/>
</dbReference>
<dbReference type="InterPro" id="IPR041489">
    <property type="entry name" value="PDZ_6"/>
</dbReference>
<evidence type="ECO:0000256" key="3">
    <source>
        <dbReference type="ARBA" id="ARBA00022475"/>
    </source>
</evidence>
<evidence type="ECO:0000256" key="1">
    <source>
        <dbReference type="ARBA" id="ARBA00004533"/>
    </source>
</evidence>
<sequence>MVAVVNQSVELTPWQRWAKRLAYVVLTLLTAWLLAKIFWMVLAPEPLILKAPVAGQSSAAKTPQVSAAQYHLFGEVGAEPVVAVKEVDAPDTRLRLELLGVMQSSTAEMSSAIIAQKGGKGDFYRVGDVVQGRTKLAGVYPDKVILDTAGKLETLKFEEFSARGVGVSARAPEPAPREVREERASQLRDRFSRIRRPSDFMGIASEAATESPEAVIDGLGLESVGVGEGYRVDNSSILLKAGMKPGDVLLSINGQQLGDASSDQALLDQVMQEGRAQIEVQRGNSRFMINQSFGARN</sequence>
<dbReference type="STRING" id="484498.SAMN05421686_105142"/>
<dbReference type="GO" id="GO:0015031">
    <property type="term" value="P:protein transport"/>
    <property type="evidence" value="ECO:0007669"/>
    <property type="project" value="UniProtKB-KW"/>
</dbReference>
<dbReference type="AlphaFoldDB" id="A0A1N7MF65"/>
<name>A0A1N7MF65_9GAMM</name>
<keyword evidence="3" id="KW-1003">Cell membrane</keyword>
<dbReference type="Pfam" id="PF17820">
    <property type="entry name" value="PDZ_6"/>
    <property type="match status" value="1"/>
</dbReference>
<feature type="domain" description="Type II secretion system protein GspC N-terminal" evidence="10">
    <location>
        <begin position="25"/>
        <end position="157"/>
    </location>
</feature>
<keyword evidence="6" id="KW-0653">Protein transport</keyword>
<evidence type="ECO:0000313" key="13">
    <source>
        <dbReference type="Proteomes" id="UP000185639"/>
    </source>
</evidence>
<organism evidence="12 13">
    <name type="scientific">Thalassolituus maritimus</name>
    <dbReference type="NCBI Taxonomy" id="484498"/>
    <lineage>
        <taxon>Bacteria</taxon>
        <taxon>Pseudomonadati</taxon>
        <taxon>Pseudomonadota</taxon>
        <taxon>Gammaproteobacteria</taxon>
        <taxon>Oceanospirillales</taxon>
        <taxon>Oceanospirillaceae</taxon>
        <taxon>Thalassolituus</taxon>
    </lineage>
</organism>
<gene>
    <name evidence="12" type="ORF">SAMN05421686_105142</name>
</gene>
<evidence type="ECO:0000256" key="9">
    <source>
        <dbReference type="SAM" id="Phobius"/>
    </source>
</evidence>
<evidence type="ECO:0000256" key="8">
    <source>
        <dbReference type="ARBA" id="ARBA00023136"/>
    </source>
</evidence>
<proteinExistence type="predicted"/>
<evidence type="ECO:0000256" key="6">
    <source>
        <dbReference type="ARBA" id="ARBA00022927"/>
    </source>
</evidence>
<evidence type="ECO:0000256" key="7">
    <source>
        <dbReference type="ARBA" id="ARBA00022989"/>
    </source>
</evidence>
<dbReference type="Gene3D" id="2.30.30.830">
    <property type="match status" value="1"/>
</dbReference>
<dbReference type="EMBL" id="FTOH01000005">
    <property type="protein sequence ID" value="SIS84650.1"/>
    <property type="molecule type" value="Genomic_DNA"/>
</dbReference>
<dbReference type="Gene3D" id="2.30.42.10">
    <property type="match status" value="1"/>
</dbReference>
<comment type="subcellular location">
    <subcellularLocation>
        <location evidence="1">Cell inner membrane</location>
    </subcellularLocation>
</comment>
<dbReference type="InterPro" id="IPR024961">
    <property type="entry name" value="T2SS_GspC_N"/>
</dbReference>
<feature type="transmembrane region" description="Helical" evidence="9">
    <location>
        <begin position="21"/>
        <end position="42"/>
    </location>
</feature>
<evidence type="ECO:0000259" key="11">
    <source>
        <dbReference type="Pfam" id="PF17820"/>
    </source>
</evidence>
<keyword evidence="8 9" id="KW-0472">Membrane</keyword>
<dbReference type="InterPro" id="IPR036034">
    <property type="entry name" value="PDZ_sf"/>
</dbReference>
<reference evidence="13" key="1">
    <citation type="submission" date="2017-01" db="EMBL/GenBank/DDBJ databases">
        <authorList>
            <person name="Varghese N."/>
            <person name="Submissions S."/>
        </authorList>
    </citation>
    <scope>NUCLEOTIDE SEQUENCE [LARGE SCALE GENOMIC DNA]</scope>
    <source>
        <strain evidence="13">DSM 24913</strain>
    </source>
</reference>
<dbReference type="OrthoDB" id="5574088at2"/>
<evidence type="ECO:0000313" key="12">
    <source>
        <dbReference type="EMBL" id="SIS84650.1"/>
    </source>
</evidence>
<keyword evidence="13" id="KW-1185">Reference proteome</keyword>
<keyword evidence="7 9" id="KW-1133">Transmembrane helix</keyword>
<evidence type="ECO:0000256" key="4">
    <source>
        <dbReference type="ARBA" id="ARBA00022519"/>
    </source>
</evidence>
<evidence type="ECO:0000259" key="10">
    <source>
        <dbReference type="Pfam" id="PF11356"/>
    </source>
</evidence>
<feature type="domain" description="PDZ" evidence="11">
    <location>
        <begin position="240"/>
        <end position="282"/>
    </location>
</feature>
<keyword evidence="4" id="KW-0997">Cell inner membrane</keyword>
<evidence type="ECO:0000256" key="2">
    <source>
        <dbReference type="ARBA" id="ARBA00022448"/>
    </source>
</evidence>
<keyword evidence="2" id="KW-0813">Transport</keyword>
<dbReference type="Pfam" id="PF11356">
    <property type="entry name" value="T2SSC"/>
    <property type="match status" value="1"/>
</dbReference>
<protein>
    <submittedName>
        <fullName evidence="12">Type II secretion system protein C (GspC)</fullName>
    </submittedName>
</protein>
<dbReference type="SUPFAM" id="SSF50156">
    <property type="entry name" value="PDZ domain-like"/>
    <property type="match status" value="1"/>
</dbReference>